<dbReference type="Pfam" id="PF25261">
    <property type="entry name" value="zf-CCCH_PARP12"/>
    <property type="match status" value="1"/>
</dbReference>
<dbReference type="PANTHER" id="PTHR45740:SF15">
    <property type="entry name" value="ZINC FINGER CCCH TYPE DOMAIN CONTAINING 1-LIKE"/>
    <property type="match status" value="1"/>
</dbReference>
<name>A0AAN8QBJ6_9TELE</name>
<dbReference type="Proteomes" id="UP001356427">
    <property type="component" value="Unassembled WGS sequence"/>
</dbReference>
<dbReference type="InterPro" id="IPR051712">
    <property type="entry name" value="ARTD-AVP"/>
</dbReference>
<feature type="domain" description="PARP12-like CCCH zinc finger tandem" evidence="6">
    <location>
        <begin position="100"/>
        <end position="144"/>
    </location>
</feature>
<evidence type="ECO:0000313" key="8">
    <source>
        <dbReference type="Proteomes" id="UP001356427"/>
    </source>
</evidence>
<keyword evidence="2" id="KW-0479">Metal-binding</keyword>
<evidence type="ECO:0000256" key="3">
    <source>
        <dbReference type="ARBA" id="ARBA00022737"/>
    </source>
</evidence>
<dbReference type="InterPro" id="IPR057602">
    <property type="entry name" value="Zfn-CCCH_PARP12"/>
</dbReference>
<dbReference type="GO" id="GO:0008270">
    <property type="term" value="F:zinc ion binding"/>
    <property type="evidence" value="ECO:0007669"/>
    <property type="project" value="UniProtKB-KW"/>
</dbReference>
<accession>A0AAN8QBJ6</accession>
<evidence type="ECO:0000256" key="5">
    <source>
        <dbReference type="ARBA" id="ARBA00022833"/>
    </source>
</evidence>
<organism evidence="7 8">
    <name type="scientific">Coregonus suidteri</name>
    <dbReference type="NCBI Taxonomy" id="861788"/>
    <lineage>
        <taxon>Eukaryota</taxon>
        <taxon>Metazoa</taxon>
        <taxon>Chordata</taxon>
        <taxon>Craniata</taxon>
        <taxon>Vertebrata</taxon>
        <taxon>Euteleostomi</taxon>
        <taxon>Actinopterygii</taxon>
        <taxon>Neopterygii</taxon>
        <taxon>Teleostei</taxon>
        <taxon>Protacanthopterygii</taxon>
        <taxon>Salmoniformes</taxon>
        <taxon>Salmonidae</taxon>
        <taxon>Coregoninae</taxon>
        <taxon>Coregonus</taxon>
    </lineage>
</organism>
<keyword evidence="5" id="KW-0862">Zinc</keyword>
<proteinExistence type="predicted"/>
<dbReference type="GO" id="GO:1990404">
    <property type="term" value="F:NAD+-protein mono-ADP-ribosyltransferase activity"/>
    <property type="evidence" value="ECO:0007669"/>
    <property type="project" value="TreeGrafter"/>
</dbReference>
<sequence length="189" mass="21835">MTLPTSVIGDFYWRSSFRLSSYYTVFAVNQGQQSRKSLRDGSAIVKNNLRSSGNIGLCRSGRYWLWGRYICALDKLVENDLFSIAECNGNKRIFAKTKVRRCKAQQCDGCNDLHLCKFYLFGDCKNSRGRRTCRFGHDLHSEHNSIVLREHKLETLSRQELRQLLLQNDNSLLPPVRAKRFPLPADVDQ</sequence>
<keyword evidence="8" id="KW-1185">Reference proteome</keyword>
<evidence type="ECO:0000259" key="6">
    <source>
        <dbReference type="Pfam" id="PF25261"/>
    </source>
</evidence>
<dbReference type="EMBL" id="JAGTTL010002854">
    <property type="protein sequence ID" value="KAK6269333.1"/>
    <property type="molecule type" value="Genomic_DNA"/>
</dbReference>
<dbReference type="PANTHER" id="PTHR45740">
    <property type="entry name" value="POLY [ADP-RIBOSE] POLYMERASE"/>
    <property type="match status" value="1"/>
</dbReference>
<dbReference type="AlphaFoldDB" id="A0AAN8QBJ6"/>
<evidence type="ECO:0000256" key="1">
    <source>
        <dbReference type="ARBA" id="ARBA00022553"/>
    </source>
</evidence>
<gene>
    <name evidence="7" type="ORF">J4Q44_G00393510</name>
</gene>
<protein>
    <recommendedName>
        <fullName evidence="6">PARP12-like CCCH zinc finger tandem domain-containing protein</fullName>
    </recommendedName>
</protein>
<dbReference type="GO" id="GO:0003950">
    <property type="term" value="F:NAD+ poly-ADP-ribosyltransferase activity"/>
    <property type="evidence" value="ECO:0007669"/>
    <property type="project" value="TreeGrafter"/>
</dbReference>
<keyword evidence="1" id="KW-0597">Phosphoprotein</keyword>
<comment type="caution">
    <text evidence="7">The sequence shown here is derived from an EMBL/GenBank/DDBJ whole genome shotgun (WGS) entry which is preliminary data.</text>
</comment>
<keyword evidence="4" id="KW-0863">Zinc-finger</keyword>
<reference evidence="7 8" key="1">
    <citation type="submission" date="2021-04" db="EMBL/GenBank/DDBJ databases">
        <authorList>
            <person name="De Guttry C."/>
            <person name="Zahm M."/>
            <person name="Klopp C."/>
            <person name="Cabau C."/>
            <person name="Louis A."/>
            <person name="Berthelot C."/>
            <person name="Parey E."/>
            <person name="Roest Crollius H."/>
            <person name="Montfort J."/>
            <person name="Robinson-Rechavi M."/>
            <person name="Bucao C."/>
            <person name="Bouchez O."/>
            <person name="Gislard M."/>
            <person name="Lluch J."/>
            <person name="Milhes M."/>
            <person name="Lampietro C."/>
            <person name="Lopez Roques C."/>
            <person name="Donnadieu C."/>
            <person name="Braasch I."/>
            <person name="Desvignes T."/>
            <person name="Postlethwait J."/>
            <person name="Bobe J."/>
            <person name="Wedekind C."/>
            <person name="Guiguen Y."/>
        </authorList>
    </citation>
    <scope>NUCLEOTIDE SEQUENCE [LARGE SCALE GENOMIC DNA]</scope>
    <source>
        <strain evidence="7">Cs_M1</strain>
        <tissue evidence="7">Blood</tissue>
    </source>
</reference>
<evidence type="ECO:0000256" key="4">
    <source>
        <dbReference type="ARBA" id="ARBA00022771"/>
    </source>
</evidence>
<evidence type="ECO:0000256" key="2">
    <source>
        <dbReference type="ARBA" id="ARBA00022723"/>
    </source>
</evidence>
<keyword evidence="3" id="KW-0677">Repeat</keyword>
<dbReference type="GO" id="GO:0005634">
    <property type="term" value="C:nucleus"/>
    <property type="evidence" value="ECO:0007669"/>
    <property type="project" value="TreeGrafter"/>
</dbReference>
<evidence type="ECO:0000313" key="7">
    <source>
        <dbReference type="EMBL" id="KAK6269333.1"/>
    </source>
</evidence>